<evidence type="ECO:0000256" key="1">
    <source>
        <dbReference type="SAM" id="SignalP"/>
    </source>
</evidence>
<evidence type="ECO:0000313" key="4">
    <source>
        <dbReference type="Proteomes" id="UP000235388"/>
    </source>
</evidence>
<sequence length="103" mass="11182">MEFKHLYITVALLFVFNRSLEVQAAIPTSAGAATREVETTALAAELAASLQKSGNQRASAAIQSMVGQMNPKDQEKYKARMDKVCQQIAQASEKPGPTGWLNK</sequence>
<evidence type="ECO:0000313" key="2">
    <source>
        <dbReference type="EMBL" id="PLW20428.1"/>
    </source>
</evidence>
<dbReference type="EMBL" id="PGCJ01000797">
    <property type="protein sequence ID" value="PLW20428.1"/>
    <property type="molecule type" value="Genomic_DNA"/>
</dbReference>
<gene>
    <name evidence="3" type="ORF">PCANC_06936</name>
    <name evidence="2" type="ORF">PCANC_08321</name>
</gene>
<accession>A0A2N5T4P0</accession>
<dbReference type="Proteomes" id="UP000235388">
    <property type="component" value="Unassembled WGS sequence"/>
</dbReference>
<proteinExistence type="predicted"/>
<reference evidence="2 4" key="1">
    <citation type="submission" date="2017-11" db="EMBL/GenBank/DDBJ databases">
        <title>De novo assembly and phasing of dikaryotic genomes from two isolates of Puccinia coronata f. sp. avenae, the causal agent of oat crown rust.</title>
        <authorList>
            <person name="Miller M.E."/>
            <person name="Zhang Y."/>
            <person name="Omidvar V."/>
            <person name="Sperschneider J."/>
            <person name="Schwessinger B."/>
            <person name="Raley C."/>
            <person name="Palmer J.M."/>
            <person name="Garnica D."/>
            <person name="Upadhyaya N."/>
            <person name="Rathjen J."/>
            <person name="Taylor J.M."/>
            <person name="Park R.F."/>
            <person name="Dodds P.N."/>
            <person name="Hirsch C.D."/>
            <person name="Kianian S.F."/>
            <person name="Figueroa M."/>
        </authorList>
    </citation>
    <scope>NUCLEOTIDE SEQUENCE [LARGE SCALE GENOMIC DNA]</scope>
    <source>
        <strain evidence="2">12NC29</strain>
    </source>
</reference>
<organism evidence="2 4">
    <name type="scientific">Puccinia coronata f. sp. avenae</name>
    <dbReference type="NCBI Taxonomy" id="200324"/>
    <lineage>
        <taxon>Eukaryota</taxon>
        <taxon>Fungi</taxon>
        <taxon>Dikarya</taxon>
        <taxon>Basidiomycota</taxon>
        <taxon>Pucciniomycotina</taxon>
        <taxon>Pucciniomycetes</taxon>
        <taxon>Pucciniales</taxon>
        <taxon>Pucciniaceae</taxon>
        <taxon>Puccinia</taxon>
    </lineage>
</organism>
<evidence type="ECO:0000313" key="3">
    <source>
        <dbReference type="EMBL" id="PLW50600.1"/>
    </source>
</evidence>
<feature type="signal peptide" evidence="1">
    <location>
        <begin position="1"/>
        <end position="24"/>
    </location>
</feature>
<comment type="caution">
    <text evidence="2">The sequence shown here is derived from an EMBL/GenBank/DDBJ whole genome shotgun (WGS) entry which is preliminary data.</text>
</comment>
<dbReference type="AlphaFoldDB" id="A0A2N5T4P0"/>
<keyword evidence="1" id="KW-0732">Signal</keyword>
<protein>
    <submittedName>
        <fullName evidence="2">Uncharacterized protein</fullName>
    </submittedName>
</protein>
<name>A0A2N5T4P0_9BASI</name>
<keyword evidence="4" id="KW-1185">Reference proteome</keyword>
<feature type="chain" id="PRO_5015083687" evidence="1">
    <location>
        <begin position="25"/>
        <end position="103"/>
    </location>
</feature>
<dbReference type="EMBL" id="PGCJ01000089">
    <property type="protein sequence ID" value="PLW50600.1"/>
    <property type="molecule type" value="Genomic_DNA"/>
</dbReference>